<evidence type="ECO:0000313" key="1">
    <source>
        <dbReference type="EMBL" id="HGH60866.1"/>
    </source>
</evidence>
<keyword evidence="1" id="KW-0645">Protease</keyword>
<reference evidence="1" key="1">
    <citation type="journal article" date="2020" name="mSystems">
        <title>Genome- and Community-Level Interaction Insights into Carbon Utilization and Element Cycling Functions of Hydrothermarchaeota in Hydrothermal Sediment.</title>
        <authorList>
            <person name="Zhou Z."/>
            <person name="Liu Y."/>
            <person name="Xu W."/>
            <person name="Pan J."/>
            <person name="Luo Z.H."/>
            <person name="Li M."/>
        </authorList>
    </citation>
    <scope>NUCLEOTIDE SEQUENCE [LARGE SCALE GENOMIC DNA]</scope>
    <source>
        <strain evidence="1">SpSt-769</strain>
    </source>
</reference>
<gene>
    <name evidence="1" type="ORF">ENV54_06165</name>
</gene>
<accession>A0A7C4ARJ2</accession>
<dbReference type="GO" id="GO:0004190">
    <property type="term" value="F:aspartic-type endopeptidase activity"/>
    <property type="evidence" value="ECO:0007669"/>
    <property type="project" value="InterPro"/>
</dbReference>
<dbReference type="InterPro" id="IPR000036">
    <property type="entry name" value="Peptidase_A26_omptin"/>
</dbReference>
<dbReference type="InterPro" id="IPR053724">
    <property type="entry name" value="OMP_A26_sf"/>
</dbReference>
<dbReference type="SUPFAM" id="SSF69917">
    <property type="entry name" value="OMPT-like"/>
    <property type="match status" value="1"/>
</dbReference>
<dbReference type="Gene3D" id="2.40.128.90">
    <property type="entry name" value="OMPT-like"/>
    <property type="match status" value="1"/>
</dbReference>
<dbReference type="GO" id="GO:0006508">
    <property type="term" value="P:proteolysis"/>
    <property type="evidence" value="ECO:0007669"/>
    <property type="project" value="UniProtKB-KW"/>
</dbReference>
<comment type="caution">
    <text evidence="1">The sequence shown here is derived from an EMBL/GenBank/DDBJ whole genome shotgun (WGS) entry which is preliminary data.</text>
</comment>
<dbReference type="EMBL" id="DTGT01000189">
    <property type="protein sequence ID" value="HGH60866.1"/>
    <property type="molecule type" value="Genomic_DNA"/>
</dbReference>
<organism evidence="1">
    <name type="scientific">Desulfomonile tiedjei</name>
    <dbReference type="NCBI Taxonomy" id="2358"/>
    <lineage>
        <taxon>Bacteria</taxon>
        <taxon>Pseudomonadati</taxon>
        <taxon>Thermodesulfobacteriota</taxon>
        <taxon>Desulfomonilia</taxon>
        <taxon>Desulfomonilales</taxon>
        <taxon>Desulfomonilaceae</taxon>
        <taxon>Desulfomonile</taxon>
    </lineage>
</organism>
<proteinExistence type="predicted"/>
<dbReference type="Pfam" id="PF01278">
    <property type="entry name" value="Omptin"/>
    <property type="match status" value="1"/>
</dbReference>
<name>A0A7C4ARJ2_9BACT</name>
<dbReference type="AlphaFoldDB" id="A0A7C4ARJ2"/>
<sequence>MSVYRGISFSVIFIIVVCCTSGAAGFEGPPRLGEWLGGEPANGYFAGAGLRKYVNSFTSYQFANPYPPGQDPLSRLEFPIDQWFFALKTGYAGPGWSAEIYGLTNITGVSRAMMQDSDWTDGDNPGQKTVFSESHCKMNGGFVVDLKVEAAWRFNPESRFRPLAGWRVQRFSFTTFDGIQFEQGAAPLELPGEGIEFKQTFYHYYGGAAFRHAFDGGRYTFLLPRMTLDMAVDYGFVTAGNEDLHLLRTGHRVTRENTRGHVWHASLKACFLYTPDILMELEGEFMRVVSHGSHQLTNPVEFLDISWDGAKVWSDQASVSMTAQISF</sequence>
<dbReference type="GO" id="GO:0009279">
    <property type="term" value="C:cell outer membrane"/>
    <property type="evidence" value="ECO:0007669"/>
    <property type="project" value="InterPro"/>
</dbReference>
<keyword evidence="1" id="KW-0378">Hydrolase</keyword>
<dbReference type="InterPro" id="IPR020080">
    <property type="entry name" value="OM_adhesin/peptidase_omptin"/>
</dbReference>
<protein>
    <submittedName>
        <fullName evidence="1">Omptin family outer membrane protease</fullName>
    </submittedName>
</protein>